<comment type="caution">
    <text evidence="1">The sequence shown here is derived from an EMBL/GenBank/DDBJ whole genome shotgun (WGS) entry which is preliminary data.</text>
</comment>
<gene>
    <name evidence="1" type="ORF">A6P07_17265</name>
</gene>
<dbReference type="Proteomes" id="UP000094893">
    <property type="component" value="Unassembled WGS sequence"/>
</dbReference>
<dbReference type="AlphaFoldDB" id="A0A1C2HZH5"/>
<sequence>MKSSTDEKNWQALGAMTIFYWQGTTTRLVTPREVRHRFIIGYHTPDGMLLRPFAAPLGGDVNCPLASHQAKTFIEQVMQGDKQKHPEWFSRQTN</sequence>
<reference evidence="1 2" key="1">
    <citation type="journal article" date="2016" name="Int. J. Mol. Sci.">
        <title>Comparative genomics of the extreme acidophile Acidithiobacillus thiooxidans reveals intraspecific divergence and niche adaptation.</title>
        <authorList>
            <person name="Zhang X."/>
            <person name="Feng X."/>
            <person name="Tao J."/>
            <person name="Ma L."/>
            <person name="Xiao Y."/>
            <person name="Liang Y."/>
            <person name="Liu X."/>
            <person name="Yin H."/>
        </authorList>
    </citation>
    <scope>NUCLEOTIDE SEQUENCE [LARGE SCALE GENOMIC DNA]</scope>
    <source>
        <strain evidence="1 2">A02</strain>
    </source>
</reference>
<proteinExistence type="predicted"/>
<evidence type="ECO:0000313" key="2">
    <source>
        <dbReference type="Proteomes" id="UP000094893"/>
    </source>
</evidence>
<evidence type="ECO:0000313" key="1">
    <source>
        <dbReference type="EMBL" id="OCX69077.1"/>
    </source>
</evidence>
<protein>
    <submittedName>
        <fullName evidence="1">Uncharacterized protein</fullName>
    </submittedName>
</protein>
<accession>A0A1C2HZH5</accession>
<dbReference type="RefSeq" id="WP_065968243.1">
    <property type="nucleotide sequence ID" value="NZ_LWSA01000265.1"/>
</dbReference>
<name>A0A1C2HZH5_ACITH</name>
<dbReference type="EMBL" id="LWSA01000265">
    <property type="protein sequence ID" value="OCX69077.1"/>
    <property type="molecule type" value="Genomic_DNA"/>
</dbReference>
<organism evidence="1 2">
    <name type="scientific">Acidithiobacillus thiooxidans</name>
    <name type="common">Thiobacillus thiooxidans</name>
    <dbReference type="NCBI Taxonomy" id="930"/>
    <lineage>
        <taxon>Bacteria</taxon>
        <taxon>Pseudomonadati</taxon>
        <taxon>Pseudomonadota</taxon>
        <taxon>Acidithiobacillia</taxon>
        <taxon>Acidithiobacillales</taxon>
        <taxon>Acidithiobacillaceae</taxon>
        <taxon>Acidithiobacillus</taxon>
    </lineage>
</organism>